<evidence type="ECO:0000256" key="16">
    <source>
        <dbReference type="ARBA" id="ARBA00048898"/>
    </source>
</evidence>
<dbReference type="InterPro" id="IPR004006">
    <property type="entry name" value="DhaK_dom"/>
</dbReference>
<sequence length="675" mass="72139">MSATKPVTKKIINSPETCVDDNLRGVVATYPSLRLHPRHRVITVRQKSDTGRVAVLGGGGSGHEPFAAGFVGSGMLDGAVAGGVFASPPTGHVLYAIAQLYKYNTGGVLVILGNYTGDRLNFGKAIEKAKISGIKVEGLIVGEDVASSKNKTGGRSMVGEVLFYKLAGALSLRDYELTAIRDEAAEFNKYMATLGVCLSACSLPGQPPLFEIASDEIELGAGVHGEAGIEKMKMGTAKEVVGMILNQIIAHLNLVAGNRVVAMVGNLGGTSVFEMNIISAEVKEQLETKNIKVERIYSGHFKTSLEMQGFQICLVNLNKEKGDLWLELLDAPTVASSWSGGLLSGRIEGDEEHGDDDTLLQAGGRKGSSGPSLTPKQQELFRGSLLAAAEELIKNEALLNKLDSGCGDGDCGITLKNFALAIQSYLKTASVEYPSNVLWDLSEIAETDMGGTSGGIYSLGLAAASQALASAESIDVGSWLKAWDNGMHAISKYGGAEPGDRTMLDTLQCASRTFRHNLNTDLRVLFKKTVDASEEGAKATAKMVARAGRASYVSPEYVQDEDAGARAAALWIKAMLTHLADNALIGMLIMWLRITMELEEKCKTIASPKIIALLDFFRIFENYSVVARSLELCPVYGNRLTPYYMGLITQIVKSGCTLYSGITCRNALLCLLPRG</sequence>
<comment type="subunit">
    <text evidence="13">Homodimer. Interacts with IFIH1 (via the CARD domains), the interaction is inhibited by viral infection.</text>
</comment>
<dbReference type="GO" id="GO:0050354">
    <property type="term" value="F:triokinase activity"/>
    <property type="evidence" value="ECO:0007669"/>
    <property type="project" value="UniProtKB-EC"/>
</dbReference>
<dbReference type="FunFam" id="3.30.1180.20:FF:000001">
    <property type="entry name" value="Dihydroxyacetone kinase 1"/>
    <property type="match status" value="1"/>
</dbReference>
<comment type="similarity">
    <text evidence="1">Belongs to the dihydroxyacetone kinase (DAK) family.</text>
</comment>
<dbReference type="EMBL" id="ODYU01001690">
    <property type="protein sequence ID" value="SOQ38259.1"/>
    <property type="molecule type" value="Genomic_DNA"/>
</dbReference>
<evidence type="ECO:0000256" key="10">
    <source>
        <dbReference type="ARBA" id="ARBA00023285"/>
    </source>
</evidence>
<evidence type="ECO:0000256" key="5">
    <source>
        <dbReference type="ARBA" id="ARBA00018932"/>
    </source>
</evidence>
<dbReference type="InterPro" id="IPR036117">
    <property type="entry name" value="DhaL_dom_sf"/>
</dbReference>
<evidence type="ECO:0000256" key="11">
    <source>
        <dbReference type="ARBA" id="ARBA00032426"/>
    </source>
</evidence>
<keyword evidence="7" id="KW-0547">Nucleotide-binding</keyword>
<dbReference type="PROSITE" id="PS51480">
    <property type="entry name" value="DHAL"/>
    <property type="match status" value="1"/>
</dbReference>
<dbReference type="SUPFAM" id="SSF82549">
    <property type="entry name" value="DAK1/DegV-like"/>
    <property type="match status" value="1"/>
</dbReference>
<dbReference type="GO" id="GO:0019563">
    <property type="term" value="P:glycerol catabolic process"/>
    <property type="evidence" value="ECO:0007669"/>
    <property type="project" value="TreeGrafter"/>
</dbReference>
<dbReference type="SUPFAM" id="SSF101473">
    <property type="entry name" value="DhaL-like"/>
    <property type="match status" value="1"/>
</dbReference>
<organism evidence="20">
    <name type="scientific">Spodoptera frugiperda</name>
    <name type="common">Fall armyworm</name>
    <dbReference type="NCBI Taxonomy" id="7108"/>
    <lineage>
        <taxon>Eukaryota</taxon>
        <taxon>Metazoa</taxon>
        <taxon>Ecdysozoa</taxon>
        <taxon>Arthropoda</taxon>
        <taxon>Hexapoda</taxon>
        <taxon>Insecta</taxon>
        <taxon>Pterygota</taxon>
        <taxon>Neoptera</taxon>
        <taxon>Endopterygota</taxon>
        <taxon>Lepidoptera</taxon>
        <taxon>Glossata</taxon>
        <taxon>Ditrysia</taxon>
        <taxon>Noctuoidea</taxon>
        <taxon>Noctuidae</taxon>
        <taxon>Amphipyrinae</taxon>
        <taxon>Spodoptera</taxon>
    </lineage>
</organism>
<dbReference type="Pfam" id="PF02733">
    <property type="entry name" value="Dak1"/>
    <property type="match status" value="1"/>
</dbReference>
<evidence type="ECO:0000256" key="1">
    <source>
        <dbReference type="ARBA" id="ARBA00008757"/>
    </source>
</evidence>
<keyword evidence="10" id="KW-0170">Cobalt</keyword>
<accession>A0A2H1VBP3</accession>
<evidence type="ECO:0000256" key="7">
    <source>
        <dbReference type="ARBA" id="ARBA00022741"/>
    </source>
</evidence>
<evidence type="ECO:0000256" key="14">
    <source>
        <dbReference type="ARBA" id="ARBA00047974"/>
    </source>
</evidence>
<keyword evidence="6" id="KW-0808">Transferase</keyword>
<keyword evidence="8" id="KW-0418">Kinase</keyword>
<evidence type="ECO:0000256" key="15">
    <source>
        <dbReference type="ARBA" id="ARBA00048526"/>
    </source>
</evidence>
<evidence type="ECO:0000256" key="4">
    <source>
        <dbReference type="ARBA" id="ARBA00012578"/>
    </source>
</evidence>
<dbReference type="PROSITE" id="PS51481">
    <property type="entry name" value="DHAK"/>
    <property type="match status" value="1"/>
</dbReference>
<dbReference type="AlphaFoldDB" id="A0A2H1VBP3"/>
<proteinExistence type="inferred from homology"/>
<dbReference type="PANTHER" id="PTHR28629:SF4">
    <property type="entry name" value="TRIOKINASE_FMN CYCLASE"/>
    <property type="match status" value="1"/>
</dbReference>
<comment type="catalytic activity">
    <reaction evidence="14">
        <text>D-glyceraldehyde + ATP = D-glyceraldehyde 3-phosphate + ADP + H(+)</text>
        <dbReference type="Rhea" id="RHEA:13941"/>
        <dbReference type="ChEBI" id="CHEBI:15378"/>
        <dbReference type="ChEBI" id="CHEBI:17378"/>
        <dbReference type="ChEBI" id="CHEBI:30616"/>
        <dbReference type="ChEBI" id="CHEBI:59776"/>
        <dbReference type="ChEBI" id="CHEBI:456216"/>
        <dbReference type="EC" id="2.7.1.28"/>
    </reaction>
</comment>
<comment type="catalytic activity">
    <reaction evidence="16">
        <text>dihydroxyacetone + ATP = dihydroxyacetone phosphate + ADP + H(+)</text>
        <dbReference type="Rhea" id="RHEA:15773"/>
        <dbReference type="ChEBI" id="CHEBI:15378"/>
        <dbReference type="ChEBI" id="CHEBI:16016"/>
        <dbReference type="ChEBI" id="CHEBI:30616"/>
        <dbReference type="ChEBI" id="CHEBI:57642"/>
        <dbReference type="ChEBI" id="CHEBI:456216"/>
        <dbReference type="EC" id="2.7.1.29"/>
    </reaction>
</comment>
<dbReference type="InterPro" id="IPR004007">
    <property type="entry name" value="DhaL_dom"/>
</dbReference>
<dbReference type="GO" id="GO:0005829">
    <property type="term" value="C:cytosol"/>
    <property type="evidence" value="ECO:0007669"/>
    <property type="project" value="TreeGrafter"/>
</dbReference>
<evidence type="ECO:0000256" key="12">
    <source>
        <dbReference type="ARBA" id="ARBA00045490"/>
    </source>
</evidence>
<keyword evidence="9" id="KW-0067">ATP-binding</keyword>
<protein>
    <recommendedName>
        <fullName evidence="5">Triokinase/FMN cyclase</fullName>
        <ecNumber evidence="3">2.7.1.28</ecNumber>
        <ecNumber evidence="2">2.7.1.29</ecNumber>
        <ecNumber evidence="4">4.6.1.15</ecNumber>
    </recommendedName>
    <alternativeName>
        <fullName evidence="11">Bifunctional ATP-dependent dihydroxyacetone kinase/FAD-AMP lyase (cyclizing)</fullName>
    </alternativeName>
</protein>
<evidence type="ECO:0000256" key="13">
    <source>
        <dbReference type="ARBA" id="ARBA00046681"/>
    </source>
</evidence>
<feature type="compositionally biased region" description="Acidic residues" evidence="17">
    <location>
        <begin position="349"/>
        <end position="358"/>
    </location>
</feature>
<dbReference type="EC" id="2.7.1.28" evidence="3"/>
<evidence type="ECO:0000256" key="9">
    <source>
        <dbReference type="ARBA" id="ARBA00022840"/>
    </source>
</evidence>
<comment type="function">
    <text evidence="12">Catalyzes both the phosphorylation of dihydroxyacetone and of glyceraldehyde, and the splitting of ribonucleoside diphosphate-X compounds among which FAD is the best substrate. Represses IFIH1-mediated cellular antiviral response.</text>
</comment>
<feature type="domain" description="DhaK" evidence="19">
    <location>
        <begin position="14"/>
        <end position="338"/>
    </location>
</feature>
<feature type="region of interest" description="Disordered" evidence="17">
    <location>
        <begin position="346"/>
        <end position="376"/>
    </location>
</feature>
<dbReference type="FunFam" id="3.40.50.10440:FF:000001">
    <property type="entry name" value="Dihydroxyacetone kinase, DhaK subunit"/>
    <property type="match status" value="1"/>
</dbReference>
<evidence type="ECO:0000259" key="19">
    <source>
        <dbReference type="PROSITE" id="PS51481"/>
    </source>
</evidence>
<evidence type="ECO:0000256" key="8">
    <source>
        <dbReference type="ARBA" id="ARBA00022777"/>
    </source>
</evidence>
<evidence type="ECO:0000256" key="2">
    <source>
        <dbReference type="ARBA" id="ARBA00012107"/>
    </source>
</evidence>
<dbReference type="GO" id="GO:0034012">
    <property type="term" value="F:FAD-AMP lyase (cyclizing) activity"/>
    <property type="evidence" value="ECO:0007669"/>
    <property type="project" value="UniProtKB-EC"/>
</dbReference>
<evidence type="ECO:0000256" key="6">
    <source>
        <dbReference type="ARBA" id="ARBA00022679"/>
    </source>
</evidence>
<dbReference type="Pfam" id="PF02734">
    <property type="entry name" value="Dak2"/>
    <property type="match status" value="1"/>
</dbReference>
<evidence type="ECO:0000256" key="17">
    <source>
        <dbReference type="SAM" id="MobiDB-lite"/>
    </source>
</evidence>
<name>A0A2H1VBP3_SPOFR</name>
<feature type="domain" description="DhaL" evidence="18">
    <location>
        <begin position="379"/>
        <end position="577"/>
    </location>
</feature>
<reference evidence="20" key="1">
    <citation type="submission" date="2016-07" db="EMBL/GenBank/DDBJ databases">
        <authorList>
            <person name="Bretaudeau A."/>
        </authorList>
    </citation>
    <scope>NUCLEOTIDE SEQUENCE</scope>
    <source>
        <strain evidence="20">Rice</strain>
        <tissue evidence="20">Whole body</tissue>
    </source>
</reference>
<dbReference type="FunFam" id="1.25.40.340:FF:000002">
    <property type="entry name" value="Dihydroxyacetone kinase, L subunit"/>
    <property type="match status" value="1"/>
</dbReference>
<comment type="catalytic activity">
    <reaction evidence="15">
        <text>FAD = riboflavin cyclic-4',5'-phosphate + AMP + H(+)</text>
        <dbReference type="Rhea" id="RHEA:13729"/>
        <dbReference type="ChEBI" id="CHEBI:15378"/>
        <dbReference type="ChEBI" id="CHEBI:57692"/>
        <dbReference type="ChEBI" id="CHEBI:76202"/>
        <dbReference type="ChEBI" id="CHEBI:456215"/>
        <dbReference type="EC" id="4.6.1.15"/>
    </reaction>
</comment>
<dbReference type="Gene3D" id="3.40.50.10440">
    <property type="entry name" value="Dihydroxyacetone kinase, domain 1"/>
    <property type="match status" value="1"/>
</dbReference>
<dbReference type="SMART" id="SM01120">
    <property type="entry name" value="Dak2"/>
    <property type="match status" value="1"/>
</dbReference>
<dbReference type="Gene3D" id="1.25.40.340">
    <property type="match status" value="1"/>
</dbReference>
<evidence type="ECO:0000313" key="20">
    <source>
        <dbReference type="EMBL" id="SOQ38259.1"/>
    </source>
</evidence>
<dbReference type="EC" id="4.6.1.15" evidence="4"/>
<gene>
    <name evidence="20" type="ORF">SFRICE_004581</name>
</gene>
<dbReference type="GO" id="GO:0005524">
    <property type="term" value="F:ATP binding"/>
    <property type="evidence" value="ECO:0007669"/>
    <property type="project" value="UniProtKB-KW"/>
</dbReference>
<evidence type="ECO:0000256" key="3">
    <source>
        <dbReference type="ARBA" id="ARBA00012110"/>
    </source>
</evidence>
<dbReference type="Gene3D" id="3.30.1180.20">
    <property type="entry name" value="Dihydroxyacetone kinase, domain 2"/>
    <property type="match status" value="1"/>
</dbReference>
<dbReference type="GO" id="GO:0004371">
    <property type="term" value="F:glycerone kinase activity"/>
    <property type="evidence" value="ECO:0007669"/>
    <property type="project" value="UniProtKB-EC"/>
</dbReference>
<dbReference type="InterPro" id="IPR050861">
    <property type="entry name" value="Dihydroxyacetone_Kinase"/>
</dbReference>
<dbReference type="EC" id="2.7.1.29" evidence="2"/>
<evidence type="ECO:0000259" key="18">
    <source>
        <dbReference type="PROSITE" id="PS51480"/>
    </source>
</evidence>
<dbReference type="PANTHER" id="PTHR28629">
    <property type="entry name" value="TRIOKINASE/FMN CYCLASE"/>
    <property type="match status" value="1"/>
</dbReference>